<keyword evidence="2" id="KW-0808">Transferase</keyword>
<evidence type="ECO:0000313" key="2">
    <source>
        <dbReference type="EMBL" id="CEN27259.1"/>
    </source>
</evidence>
<protein>
    <submittedName>
        <fullName evidence="2">GNAT family acetyltransferase</fullName>
    </submittedName>
</protein>
<accession>A0A0D6DTU3</accession>
<dbReference type="Gene3D" id="3.40.630.30">
    <property type="match status" value="1"/>
</dbReference>
<dbReference type="AlphaFoldDB" id="A0A0D6DTU3"/>
<evidence type="ECO:0000313" key="3">
    <source>
        <dbReference type="Proteomes" id="UP000033166"/>
    </source>
</evidence>
<feature type="domain" description="N-acetyltransferase" evidence="1">
    <location>
        <begin position="1"/>
        <end position="157"/>
    </location>
</feature>
<dbReference type="RefSeq" id="WP_047914565.1">
    <property type="nucleotide sequence ID" value="NZ_LN774769.1"/>
</dbReference>
<dbReference type="Proteomes" id="UP000033166">
    <property type="component" value="Chromosome I"/>
</dbReference>
<gene>
    <name evidence="2" type="ORF">LACPI_0059</name>
</gene>
<dbReference type="KEGG" id="lpk:LACPI_0059"/>
<dbReference type="InterPro" id="IPR016181">
    <property type="entry name" value="Acyl_CoA_acyltransferase"/>
</dbReference>
<dbReference type="InterPro" id="IPR000182">
    <property type="entry name" value="GNAT_dom"/>
</dbReference>
<dbReference type="STRING" id="1364.LP2241_10046"/>
<proteinExistence type="predicted"/>
<dbReference type="PROSITE" id="PS51186">
    <property type="entry name" value="GNAT"/>
    <property type="match status" value="1"/>
</dbReference>
<evidence type="ECO:0000259" key="1">
    <source>
        <dbReference type="PROSITE" id="PS51186"/>
    </source>
</evidence>
<dbReference type="Pfam" id="PF00583">
    <property type="entry name" value="Acetyltransf_1"/>
    <property type="match status" value="1"/>
</dbReference>
<organism evidence="2 3">
    <name type="scientific">Pseudolactococcus piscium MKFS47</name>
    <dbReference type="NCBI Taxonomy" id="297352"/>
    <lineage>
        <taxon>Bacteria</taxon>
        <taxon>Bacillati</taxon>
        <taxon>Bacillota</taxon>
        <taxon>Bacilli</taxon>
        <taxon>Lactobacillales</taxon>
        <taxon>Streptococcaceae</taxon>
        <taxon>Pseudolactococcus</taxon>
    </lineage>
</organism>
<dbReference type="GO" id="GO:0016747">
    <property type="term" value="F:acyltransferase activity, transferring groups other than amino-acyl groups"/>
    <property type="evidence" value="ECO:0007669"/>
    <property type="project" value="InterPro"/>
</dbReference>
<dbReference type="EMBL" id="LN774769">
    <property type="protein sequence ID" value="CEN27259.1"/>
    <property type="molecule type" value="Genomic_DNA"/>
</dbReference>
<reference evidence="3" key="1">
    <citation type="submission" date="2015-01" db="EMBL/GenBank/DDBJ databases">
        <authorList>
            <person name="Andreevskaya M."/>
        </authorList>
    </citation>
    <scope>NUCLEOTIDE SEQUENCE [LARGE SCALE GENOMIC DNA]</scope>
    <source>
        <strain evidence="3">MKFS47</strain>
    </source>
</reference>
<name>A0A0D6DTU3_9LACT</name>
<dbReference type="SUPFAM" id="SSF55729">
    <property type="entry name" value="Acyl-CoA N-acyltransferases (Nat)"/>
    <property type="match status" value="1"/>
</dbReference>
<sequence length="162" mass="18046">MEFIQFNSQNSSLYTQSVALRNHALYGDIGMPPLSEDGKQIEKENLFFGAVTSDRLVGTVSFYELSKGHFQLVSMAIDATYQAKRIGTRLVNFAFESMIDLVESEVGGQPVNLVVTTNAREKALHFYERLGFISDGAITVDPAHHGIRHLPMKNILLVKNRG</sequence>
<dbReference type="HOGENOM" id="CLU_1633312_0_0_9"/>